<dbReference type="EMBL" id="JAUSUI010000010">
    <property type="protein sequence ID" value="MDQ0304877.1"/>
    <property type="molecule type" value="Genomic_DNA"/>
</dbReference>
<dbReference type="Gene3D" id="3.40.50.720">
    <property type="entry name" value="NAD(P)-binding Rossmann-like Domain"/>
    <property type="match status" value="1"/>
</dbReference>
<dbReference type="Proteomes" id="UP001224682">
    <property type="component" value="Unassembled WGS sequence"/>
</dbReference>
<protein>
    <submittedName>
        <fullName evidence="1">Enoyl-[acyl-carrier-protein] reductase (NADH)</fullName>
    </submittedName>
</protein>
<dbReference type="InterPro" id="IPR036291">
    <property type="entry name" value="NAD(P)-bd_dom_sf"/>
</dbReference>
<organism evidence="1 2">
    <name type="scientific">Ancylobacter polymorphus</name>
    <dbReference type="NCBI Taxonomy" id="223390"/>
    <lineage>
        <taxon>Bacteria</taxon>
        <taxon>Pseudomonadati</taxon>
        <taxon>Pseudomonadota</taxon>
        <taxon>Alphaproteobacteria</taxon>
        <taxon>Hyphomicrobiales</taxon>
        <taxon>Xanthobacteraceae</taxon>
        <taxon>Ancylobacter</taxon>
    </lineage>
</organism>
<reference evidence="1 2" key="1">
    <citation type="submission" date="2023-07" db="EMBL/GenBank/DDBJ databases">
        <title>Genomic Encyclopedia of Type Strains, Phase IV (KMG-IV): sequencing the most valuable type-strain genomes for metagenomic binning, comparative biology and taxonomic classification.</title>
        <authorList>
            <person name="Goeker M."/>
        </authorList>
    </citation>
    <scope>NUCLEOTIDE SEQUENCE [LARGE SCALE GENOMIC DNA]</scope>
    <source>
        <strain evidence="1 2">DSM 2457</strain>
    </source>
</reference>
<name>A0ABU0BGB5_9HYPH</name>
<keyword evidence="2" id="KW-1185">Reference proteome</keyword>
<evidence type="ECO:0000313" key="2">
    <source>
        <dbReference type="Proteomes" id="UP001224682"/>
    </source>
</evidence>
<accession>A0ABU0BGB5</accession>
<gene>
    <name evidence="1" type="ORF">J2S75_003927</name>
</gene>
<dbReference type="SUPFAM" id="SSF51735">
    <property type="entry name" value="NAD(P)-binding Rossmann-fold domains"/>
    <property type="match status" value="1"/>
</dbReference>
<comment type="caution">
    <text evidence="1">The sequence shown here is derived from an EMBL/GenBank/DDBJ whole genome shotgun (WGS) entry which is preliminary data.</text>
</comment>
<proteinExistence type="predicted"/>
<dbReference type="Pfam" id="PF13561">
    <property type="entry name" value="adh_short_C2"/>
    <property type="match status" value="1"/>
</dbReference>
<dbReference type="InterPro" id="IPR002347">
    <property type="entry name" value="SDR_fam"/>
</dbReference>
<sequence length="49" mass="5166">MHEDVDEIAETAGWLCSPSASFVTGQTVLVDGGYTMLATGYEAKHSTTS</sequence>
<dbReference type="RefSeq" id="WP_307022422.1">
    <property type="nucleotide sequence ID" value="NZ_JAUSUI010000010.1"/>
</dbReference>
<evidence type="ECO:0000313" key="1">
    <source>
        <dbReference type="EMBL" id="MDQ0304877.1"/>
    </source>
</evidence>